<dbReference type="Gene3D" id="3.40.50.1820">
    <property type="entry name" value="alpha/beta hydrolase"/>
    <property type="match status" value="1"/>
</dbReference>
<feature type="region of interest" description="Disordered" evidence="1">
    <location>
        <begin position="97"/>
        <end position="136"/>
    </location>
</feature>
<dbReference type="STRING" id="69332.A0A388KL30"/>
<dbReference type="Gramene" id="GBG70752">
    <property type="protein sequence ID" value="GBG70752"/>
    <property type="gene ID" value="CBR_g8050"/>
</dbReference>
<evidence type="ECO:0000256" key="2">
    <source>
        <dbReference type="SAM" id="Phobius"/>
    </source>
</evidence>
<dbReference type="EMBL" id="BFEA01000135">
    <property type="protein sequence ID" value="GBG70752.1"/>
    <property type="molecule type" value="Genomic_DNA"/>
</dbReference>
<name>A0A388KL30_CHABU</name>
<organism evidence="3 4">
    <name type="scientific">Chara braunii</name>
    <name type="common">Braun's stonewort</name>
    <dbReference type="NCBI Taxonomy" id="69332"/>
    <lineage>
        <taxon>Eukaryota</taxon>
        <taxon>Viridiplantae</taxon>
        <taxon>Streptophyta</taxon>
        <taxon>Charophyceae</taxon>
        <taxon>Charales</taxon>
        <taxon>Characeae</taxon>
        <taxon>Chara</taxon>
    </lineage>
</organism>
<evidence type="ECO:0000313" key="3">
    <source>
        <dbReference type="EMBL" id="GBG70752.1"/>
    </source>
</evidence>
<keyword evidence="4" id="KW-1185">Reference proteome</keyword>
<evidence type="ECO:0000313" key="4">
    <source>
        <dbReference type="Proteomes" id="UP000265515"/>
    </source>
</evidence>
<accession>A0A388KL30</accession>
<feature type="transmembrane region" description="Helical" evidence="2">
    <location>
        <begin position="67"/>
        <end position="89"/>
    </location>
</feature>
<gene>
    <name evidence="3" type="ORF">CBR_g8050</name>
</gene>
<keyword evidence="2" id="KW-0812">Transmembrane</keyword>
<evidence type="ECO:0000256" key="1">
    <source>
        <dbReference type="SAM" id="MobiDB-lite"/>
    </source>
</evidence>
<dbReference type="Proteomes" id="UP000265515">
    <property type="component" value="Unassembled WGS sequence"/>
</dbReference>
<dbReference type="AlphaFoldDB" id="A0A388KL30"/>
<dbReference type="InterPro" id="IPR029058">
    <property type="entry name" value="AB_hydrolase_fold"/>
</dbReference>
<feature type="non-terminal residue" evidence="3">
    <location>
        <position position="1"/>
    </location>
</feature>
<reference evidence="3 4" key="1">
    <citation type="journal article" date="2018" name="Cell">
        <title>The Chara Genome: Secondary Complexity and Implications for Plant Terrestrialization.</title>
        <authorList>
            <person name="Nishiyama T."/>
            <person name="Sakayama H."/>
            <person name="Vries J.D."/>
            <person name="Buschmann H."/>
            <person name="Saint-Marcoux D."/>
            <person name="Ullrich K.K."/>
            <person name="Haas F.B."/>
            <person name="Vanderstraeten L."/>
            <person name="Becker D."/>
            <person name="Lang D."/>
            <person name="Vosolsobe S."/>
            <person name="Rombauts S."/>
            <person name="Wilhelmsson P.K.I."/>
            <person name="Janitza P."/>
            <person name="Kern R."/>
            <person name="Heyl A."/>
            <person name="Rumpler F."/>
            <person name="Villalobos L.I.A.C."/>
            <person name="Clay J.M."/>
            <person name="Skokan R."/>
            <person name="Toyoda A."/>
            <person name="Suzuki Y."/>
            <person name="Kagoshima H."/>
            <person name="Schijlen E."/>
            <person name="Tajeshwar N."/>
            <person name="Catarino B."/>
            <person name="Hetherington A.J."/>
            <person name="Saltykova A."/>
            <person name="Bonnot C."/>
            <person name="Breuninger H."/>
            <person name="Symeonidi A."/>
            <person name="Radhakrishnan G.V."/>
            <person name="Van Nieuwerburgh F."/>
            <person name="Deforce D."/>
            <person name="Chang C."/>
            <person name="Karol K.G."/>
            <person name="Hedrich R."/>
            <person name="Ulvskov P."/>
            <person name="Glockner G."/>
            <person name="Delwiche C.F."/>
            <person name="Petrasek J."/>
            <person name="Van de Peer Y."/>
            <person name="Friml J."/>
            <person name="Beilby M."/>
            <person name="Dolan L."/>
            <person name="Kohara Y."/>
            <person name="Sugano S."/>
            <person name="Fujiyama A."/>
            <person name="Delaux P.-M."/>
            <person name="Quint M."/>
            <person name="TheiBen G."/>
            <person name="Hagemann M."/>
            <person name="Harholt J."/>
            <person name="Dunand C."/>
            <person name="Zachgo S."/>
            <person name="Langdale J."/>
            <person name="Maumus F."/>
            <person name="Straeten D.V.D."/>
            <person name="Gould S.B."/>
            <person name="Rensing S.A."/>
        </authorList>
    </citation>
    <scope>NUCLEOTIDE SEQUENCE [LARGE SCALE GENOMIC DNA]</scope>
    <source>
        <strain evidence="3 4">S276</strain>
    </source>
</reference>
<keyword evidence="2" id="KW-0472">Membrane</keyword>
<proteinExistence type="predicted"/>
<comment type="caution">
    <text evidence="3">The sequence shown here is derived from an EMBL/GenBank/DDBJ whole genome shotgun (WGS) entry which is preliminary data.</text>
</comment>
<keyword evidence="2" id="KW-1133">Transmembrane helix</keyword>
<dbReference type="OrthoDB" id="2130629at2759"/>
<protein>
    <submittedName>
        <fullName evidence="3">Uncharacterized protein</fullName>
    </submittedName>
</protein>
<sequence length="136" mass="15230">VLEDISSTIVAINIPDGAHHLDLRPATPHDPQSVVMQRKAEKVHIRAWLREFHAKKHGFFFGARMTFTMAGFGTILCGIVGAVVAVAVIQTAVRRRRRRRAEGDFNPGTGLDRLAEKLIEGPEEDEERRQSAQPWP</sequence>